<protein>
    <recommendedName>
        <fullName evidence="3">Endonuclease/exonuclease/phosphatase domain-containing protein</fullName>
    </recommendedName>
</protein>
<evidence type="ECO:0000313" key="2">
    <source>
        <dbReference type="Proteomes" id="UP000301309"/>
    </source>
</evidence>
<keyword evidence="2" id="KW-1185">Reference proteome</keyword>
<comment type="caution">
    <text evidence="1">The sequence shown here is derived from an EMBL/GenBank/DDBJ whole genome shotgun (WGS) entry which is preliminary data.</text>
</comment>
<dbReference type="AlphaFoldDB" id="A0A4D4LCB3"/>
<reference evidence="1 2" key="1">
    <citation type="journal article" date="2020" name="Int. J. Syst. Evol. Microbiol.">
        <title>Reclassification of Streptomyces castelarensis and Streptomyces sporoclivatus as later heterotypic synonyms of Streptomyces antimycoticus.</title>
        <authorList>
            <person name="Komaki H."/>
            <person name="Tamura T."/>
        </authorList>
    </citation>
    <scope>NUCLEOTIDE SEQUENCE [LARGE SCALE GENOMIC DNA]</scope>
    <source>
        <strain evidence="1 2">NBRC 13459</strain>
    </source>
</reference>
<sequence>MWPQAGTGDGFTYDSVNPHARIDFLLPSRDLRPLTAQVFTADPEASDHLPLVSDLLLPVRHRR</sequence>
<dbReference type="Gene3D" id="3.60.10.10">
    <property type="entry name" value="Endonuclease/exonuclease/phosphatase"/>
    <property type="match status" value="1"/>
</dbReference>
<dbReference type="EMBL" id="BJHW01000001">
    <property type="protein sequence ID" value="GDY57994.1"/>
    <property type="molecule type" value="Genomic_DNA"/>
</dbReference>
<accession>A0A4D4LCB3</accession>
<evidence type="ECO:0000313" key="1">
    <source>
        <dbReference type="EMBL" id="GDY57994.1"/>
    </source>
</evidence>
<dbReference type="SUPFAM" id="SSF56219">
    <property type="entry name" value="DNase I-like"/>
    <property type="match status" value="1"/>
</dbReference>
<evidence type="ECO:0008006" key="3">
    <source>
        <dbReference type="Google" id="ProtNLM"/>
    </source>
</evidence>
<gene>
    <name evidence="1" type="ORF">SVIO_086170</name>
</gene>
<organism evidence="1 2">
    <name type="scientific">Streptomyces violaceusniger</name>
    <dbReference type="NCBI Taxonomy" id="68280"/>
    <lineage>
        <taxon>Bacteria</taxon>
        <taxon>Bacillati</taxon>
        <taxon>Actinomycetota</taxon>
        <taxon>Actinomycetes</taxon>
        <taxon>Kitasatosporales</taxon>
        <taxon>Streptomycetaceae</taxon>
        <taxon>Streptomyces</taxon>
        <taxon>Streptomyces violaceusniger group</taxon>
    </lineage>
</organism>
<proteinExistence type="predicted"/>
<dbReference type="InterPro" id="IPR036691">
    <property type="entry name" value="Endo/exonu/phosph_ase_sf"/>
</dbReference>
<dbReference type="Proteomes" id="UP000301309">
    <property type="component" value="Unassembled WGS sequence"/>
</dbReference>
<name>A0A4D4LCB3_STRVO</name>